<dbReference type="Pfam" id="PF09084">
    <property type="entry name" value="NMT1"/>
    <property type="match status" value="1"/>
</dbReference>
<dbReference type="PANTHER" id="PTHR30024">
    <property type="entry name" value="ALIPHATIC SULFONATES-BINDING PROTEIN-RELATED"/>
    <property type="match status" value="1"/>
</dbReference>
<dbReference type="EMBL" id="WNDX01000058">
    <property type="protein sequence ID" value="KAF1043551.1"/>
    <property type="molecule type" value="Genomic_DNA"/>
</dbReference>
<dbReference type="Gene3D" id="3.40.190.10">
    <property type="entry name" value="Periplasmic binding protein-like II"/>
    <property type="match status" value="2"/>
</dbReference>
<evidence type="ECO:0000313" key="7">
    <source>
        <dbReference type="Proteomes" id="UP000462435"/>
    </source>
</evidence>
<name>A0A7V8FWQ6_9BURK</name>
<proteinExistence type="inferred from homology"/>
<organism evidence="6 7">
    <name type="scientific">Herbaspirillum frisingense</name>
    <dbReference type="NCBI Taxonomy" id="92645"/>
    <lineage>
        <taxon>Bacteria</taxon>
        <taxon>Pseudomonadati</taxon>
        <taxon>Pseudomonadota</taxon>
        <taxon>Betaproteobacteria</taxon>
        <taxon>Burkholderiales</taxon>
        <taxon>Oxalobacteraceae</taxon>
        <taxon>Herbaspirillum</taxon>
    </lineage>
</organism>
<evidence type="ECO:0000313" key="6">
    <source>
        <dbReference type="EMBL" id="KAF1043551.1"/>
    </source>
</evidence>
<dbReference type="GO" id="GO:0042597">
    <property type="term" value="C:periplasmic space"/>
    <property type="evidence" value="ECO:0007669"/>
    <property type="project" value="UniProtKB-SubCell"/>
</dbReference>
<accession>A0A7V8FWQ6</accession>
<reference evidence="7" key="1">
    <citation type="journal article" date="2020" name="MBio">
        <title>Horizontal gene transfer to a defensive symbiont with a reduced genome amongst a multipartite beetle microbiome.</title>
        <authorList>
            <person name="Waterworth S.C."/>
            <person name="Florez L.V."/>
            <person name="Rees E.R."/>
            <person name="Hertweck C."/>
            <person name="Kaltenpoth M."/>
            <person name="Kwan J.C."/>
        </authorList>
    </citation>
    <scope>NUCLEOTIDE SEQUENCE [LARGE SCALE GENOMIC DNA]</scope>
</reference>
<keyword evidence="3 4" id="KW-0732">Signal</keyword>
<dbReference type="AlphaFoldDB" id="A0A7V8FWQ6"/>
<comment type="caution">
    <text evidence="6">The sequence shown here is derived from an EMBL/GenBank/DDBJ whole genome shotgun (WGS) entry which is preliminary data.</text>
</comment>
<evidence type="ECO:0000256" key="3">
    <source>
        <dbReference type="ARBA" id="ARBA00022729"/>
    </source>
</evidence>
<evidence type="ECO:0000259" key="5">
    <source>
        <dbReference type="Pfam" id="PF09084"/>
    </source>
</evidence>
<comment type="similarity">
    <text evidence="2">Belongs to the bacterial solute-binding protein SsuA/TauA family.</text>
</comment>
<evidence type="ECO:0000256" key="4">
    <source>
        <dbReference type="SAM" id="SignalP"/>
    </source>
</evidence>
<dbReference type="GO" id="GO:0042918">
    <property type="term" value="P:alkanesulfonate transmembrane transport"/>
    <property type="evidence" value="ECO:0007669"/>
    <property type="project" value="TreeGrafter"/>
</dbReference>
<feature type="chain" id="PRO_5031261280" evidence="4">
    <location>
        <begin position="27"/>
        <end position="327"/>
    </location>
</feature>
<dbReference type="SUPFAM" id="SSF53850">
    <property type="entry name" value="Periplasmic binding protein-like II"/>
    <property type="match status" value="1"/>
</dbReference>
<dbReference type="CDD" id="cd01008">
    <property type="entry name" value="PBP2_NrtA_SsuA_CpmA_like"/>
    <property type="match status" value="1"/>
</dbReference>
<sequence>MFSPFGRLSLAGAAMLLAFTSGFAHAAEKIRLAQNLAPISGLVIIAKQKNLFEKHGLDVQVNNFTSGKQALETVLGGGADIATTAEAPITAAALARQKIAFLARMEYSDDKTLASKSANINTLADLKGKRIGYTVGTGSEIYIATLLKKAGLSRNDVTLINLRPQDMVSALSTNSIDAYNTWEPHISNGKKALGDKVRELDTKGVYAETFNLVVTEDYLAKHGKTLSNFLKAVLEAEQYLKANREESIALIAQATGMKQEELAEIWNDYVFELVLDERILSTLNNHAQWRLDTGNAPSGATLPDFRKIIFAAPLKEAAPDRVRIPGL</sequence>
<evidence type="ECO:0000256" key="1">
    <source>
        <dbReference type="ARBA" id="ARBA00004418"/>
    </source>
</evidence>
<protein>
    <submittedName>
        <fullName evidence="6">Putative aliphatic sulfonates-binding protein</fullName>
    </submittedName>
</protein>
<dbReference type="PANTHER" id="PTHR30024:SF47">
    <property type="entry name" value="TAURINE-BINDING PERIPLASMIC PROTEIN"/>
    <property type="match status" value="1"/>
</dbReference>
<dbReference type="InterPro" id="IPR015168">
    <property type="entry name" value="SsuA/THI5"/>
</dbReference>
<feature type="domain" description="SsuA/THI5-like" evidence="5">
    <location>
        <begin position="43"/>
        <end position="246"/>
    </location>
</feature>
<evidence type="ECO:0000256" key="2">
    <source>
        <dbReference type="ARBA" id="ARBA00010742"/>
    </source>
</evidence>
<dbReference type="Proteomes" id="UP000462435">
    <property type="component" value="Unassembled WGS sequence"/>
</dbReference>
<gene>
    <name evidence="6" type="primary">ssuA_6</name>
    <name evidence="6" type="ORF">GAK35_02169</name>
</gene>
<comment type="subcellular location">
    <subcellularLocation>
        <location evidence="1">Periplasm</location>
    </subcellularLocation>
</comment>
<feature type="signal peptide" evidence="4">
    <location>
        <begin position="1"/>
        <end position="26"/>
    </location>
</feature>